<evidence type="ECO:0000313" key="2">
    <source>
        <dbReference type="EMBL" id="MEK8090024.1"/>
    </source>
</evidence>
<dbReference type="InterPro" id="IPR036388">
    <property type="entry name" value="WH-like_DNA-bd_sf"/>
</dbReference>
<dbReference type="EMBL" id="JBBPCO010000009">
    <property type="protein sequence ID" value="MEK8090024.1"/>
    <property type="molecule type" value="Genomic_DNA"/>
</dbReference>
<comment type="similarity">
    <text evidence="1">Belongs to the Fur family.</text>
</comment>
<keyword evidence="1" id="KW-0479">Metal-binding</keyword>
<keyword evidence="1" id="KW-0862">Zinc</keyword>
<name>A0ABU9D920_9PROT</name>
<comment type="caution">
    <text evidence="2">The sequence shown here is derived from an EMBL/GenBank/DDBJ whole genome shotgun (WGS) entry which is preliminary data.</text>
</comment>
<dbReference type="SUPFAM" id="SSF46785">
    <property type="entry name" value="Winged helix' DNA-binding domain"/>
    <property type="match status" value="1"/>
</dbReference>
<protein>
    <recommendedName>
        <fullName evidence="1">Ferric uptake regulation protein</fullName>
    </recommendedName>
</protein>
<keyword evidence="1" id="KW-0238">DNA-binding</keyword>
<dbReference type="Proteomes" id="UP001446205">
    <property type="component" value="Unassembled WGS sequence"/>
</dbReference>
<comment type="subcellular location">
    <subcellularLocation>
        <location evidence="1">Cytoplasm</location>
    </subcellularLocation>
</comment>
<dbReference type="CDD" id="cd07153">
    <property type="entry name" value="Fur_like"/>
    <property type="match status" value="1"/>
</dbReference>
<dbReference type="RefSeq" id="WP_341371081.1">
    <property type="nucleotide sequence ID" value="NZ_JBBPCO010000009.1"/>
</dbReference>
<dbReference type="Gene3D" id="1.10.10.10">
    <property type="entry name" value="Winged helix-like DNA-binding domain superfamily/Winged helix DNA-binding domain"/>
    <property type="match status" value="1"/>
</dbReference>
<reference evidence="2 3" key="1">
    <citation type="submission" date="2024-04" db="EMBL/GenBank/DDBJ databases">
        <authorList>
            <person name="Abashina T."/>
            <person name="Shaikin A."/>
        </authorList>
    </citation>
    <scope>NUCLEOTIDE SEQUENCE [LARGE SCALE GENOMIC DNA]</scope>
    <source>
        <strain evidence="2 3">AAFK</strain>
    </source>
</reference>
<dbReference type="InterPro" id="IPR002481">
    <property type="entry name" value="FUR"/>
</dbReference>
<evidence type="ECO:0000256" key="1">
    <source>
        <dbReference type="RuleBase" id="RU364037"/>
    </source>
</evidence>
<keyword evidence="1" id="KW-0805">Transcription regulation</keyword>
<accession>A0ABU9D920</accession>
<dbReference type="Pfam" id="PF01475">
    <property type="entry name" value="FUR"/>
    <property type="match status" value="1"/>
</dbReference>
<keyword evidence="1" id="KW-0963">Cytoplasm</keyword>
<keyword evidence="3" id="KW-1185">Reference proteome</keyword>
<proteinExistence type="inferred from homology"/>
<dbReference type="PANTHER" id="PTHR33202">
    <property type="entry name" value="ZINC UPTAKE REGULATION PROTEIN"/>
    <property type="match status" value="1"/>
</dbReference>
<keyword evidence="1" id="KW-0804">Transcription</keyword>
<comment type="subunit">
    <text evidence="1">Homodimer.</text>
</comment>
<evidence type="ECO:0000313" key="3">
    <source>
        <dbReference type="Proteomes" id="UP001446205"/>
    </source>
</evidence>
<keyword evidence="1" id="KW-0408">Iron</keyword>
<dbReference type="InterPro" id="IPR036390">
    <property type="entry name" value="WH_DNA-bd_sf"/>
</dbReference>
<dbReference type="PANTHER" id="PTHR33202:SF7">
    <property type="entry name" value="FERRIC UPTAKE REGULATION PROTEIN"/>
    <property type="match status" value="1"/>
</dbReference>
<gene>
    <name evidence="1" type="primary">fur</name>
    <name evidence="2" type="ORF">WOB96_09610</name>
</gene>
<keyword evidence="1" id="KW-0678">Repressor</keyword>
<sequence>MRNHETWTKQDIVEFLRAAGVNPTSQRVEVAFVLFSGCQHLSADDILQKVNAEYPVVSKATVYNTLGLLAEQGLIREVIVEPGKVFYDANTSPHHHFYDVDSGLLEDIPADDLVLTAIPPLPAGKALDRVDVVIRVRGRPEAALA</sequence>
<organism evidence="2 3">
    <name type="scientific">Thermithiobacillus plumbiphilus</name>
    <dbReference type="NCBI Taxonomy" id="1729899"/>
    <lineage>
        <taxon>Bacteria</taxon>
        <taxon>Pseudomonadati</taxon>
        <taxon>Pseudomonadota</taxon>
        <taxon>Acidithiobacillia</taxon>
        <taxon>Acidithiobacillales</taxon>
        <taxon>Thermithiobacillaceae</taxon>
        <taxon>Thermithiobacillus</taxon>
    </lineage>
</organism>